<dbReference type="AlphaFoldDB" id="A0A644XKQ5"/>
<name>A0A644XKQ5_9ZZZZ</name>
<organism evidence="1">
    <name type="scientific">bioreactor metagenome</name>
    <dbReference type="NCBI Taxonomy" id="1076179"/>
    <lineage>
        <taxon>unclassified sequences</taxon>
        <taxon>metagenomes</taxon>
        <taxon>ecological metagenomes</taxon>
    </lineage>
</organism>
<dbReference type="EMBL" id="VSSQ01002341">
    <property type="protein sequence ID" value="MPM14813.1"/>
    <property type="molecule type" value="Genomic_DNA"/>
</dbReference>
<proteinExistence type="predicted"/>
<comment type="caution">
    <text evidence="1">The sequence shown here is derived from an EMBL/GenBank/DDBJ whole genome shotgun (WGS) entry which is preliminary data.</text>
</comment>
<gene>
    <name evidence="1" type="ORF">SDC9_61177</name>
</gene>
<protein>
    <submittedName>
        <fullName evidence="1">Uncharacterized protein</fullName>
    </submittedName>
</protein>
<evidence type="ECO:0000313" key="1">
    <source>
        <dbReference type="EMBL" id="MPM14813.1"/>
    </source>
</evidence>
<sequence length="79" mass="9213">MPRYQRAHVGIDQRRHRLRIAGHTNDQPGYKIIFYDHTQQKSGNILVYRRGNLIAGQEYIDGAFCGKTGQDRFKLQCHV</sequence>
<accession>A0A644XKQ5</accession>
<reference evidence="1" key="1">
    <citation type="submission" date="2019-08" db="EMBL/GenBank/DDBJ databases">
        <authorList>
            <person name="Kucharzyk K."/>
            <person name="Murdoch R.W."/>
            <person name="Higgins S."/>
            <person name="Loffler F."/>
        </authorList>
    </citation>
    <scope>NUCLEOTIDE SEQUENCE</scope>
</reference>